<feature type="region of interest" description="Disordered" evidence="1">
    <location>
        <begin position="1"/>
        <end position="29"/>
    </location>
</feature>
<name>A0ABQ3SFT9_9ACTN</name>
<gene>
    <name evidence="2" type="ORF">Snoj_09070</name>
</gene>
<feature type="compositionally biased region" description="Pro residues" evidence="1">
    <location>
        <begin position="19"/>
        <end position="29"/>
    </location>
</feature>
<comment type="caution">
    <text evidence="2">The sequence shown here is derived from an EMBL/GenBank/DDBJ whole genome shotgun (WGS) entry which is preliminary data.</text>
</comment>
<accession>A0ABQ3SFT9</accession>
<evidence type="ECO:0000313" key="3">
    <source>
        <dbReference type="Proteomes" id="UP000613974"/>
    </source>
</evidence>
<dbReference type="Proteomes" id="UP000613974">
    <property type="component" value="Unassembled WGS sequence"/>
</dbReference>
<protein>
    <submittedName>
        <fullName evidence="2">Uncharacterized protein</fullName>
    </submittedName>
</protein>
<evidence type="ECO:0000313" key="2">
    <source>
        <dbReference type="EMBL" id="GHI66989.1"/>
    </source>
</evidence>
<dbReference type="EMBL" id="BNEC01000003">
    <property type="protein sequence ID" value="GHI66989.1"/>
    <property type="molecule type" value="Genomic_DNA"/>
</dbReference>
<keyword evidence="3" id="KW-1185">Reference proteome</keyword>
<organism evidence="2 3">
    <name type="scientific">Streptomyces nojiriensis</name>
    <dbReference type="NCBI Taxonomy" id="66374"/>
    <lineage>
        <taxon>Bacteria</taxon>
        <taxon>Bacillati</taxon>
        <taxon>Actinomycetota</taxon>
        <taxon>Actinomycetes</taxon>
        <taxon>Kitasatosporales</taxon>
        <taxon>Streptomycetaceae</taxon>
        <taxon>Streptomyces</taxon>
    </lineage>
</organism>
<dbReference type="RefSeq" id="WP_189739511.1">
    <property type="nucleotide sequence ID" value="NZ_BMRL01000007.1"/>
</dbReference>
<evidence type="ECO:0000256" key="1">
    <source>
        <dbReference type="SAM" id="MobiDB-lite"/>
    </source>
</evidence>
<sequence length="106" mass="11530">MIKSHRAIITRQPAQIPTPRTPPRPRPPWIQPWSGSITVIPAGEAPVEAGQQRCRLAEAHDPLDQPLRGVRCCRARQRRPAAALGGAGPVGDTLKGSLYVRRSSSK</sequence>
<proteinExistence type="predicted"/>
<reference evidence="3" key="1">
    <citation type="submission" date="2023-07" db="EMBL/GenBank/DDBJ databases">
        <title>Whole genome shotgun sequence of Streptomyces nojiriensis NBRC 13794.</title>
        <authorList>
            <person name="Komaki H."/>
            <person name="Tamura T."/>
        </authorList>
    </citation>
    <scope>NUCLEOTIDE SEQUENCE [LARGE SCALE GENOMIC DNA]</scope>
    <source>
        <strain evidence="3">NBRC 13794</strain>
    </source>
</reference>